<feature type="transmembrane region" description="Helical" evidence="1">
    <location>
        <begin position="6"/>
        <end position="36"/>
    </location>
</feature>
<evidence type="ECO:0000313" key="3">
    <source>
        <dbReference type="Proteomes" id="UP000238176"/>
    </source>
</evidence>
<dbReference type="RefSeq" id="WP_106362967.1">
    <property type="nucleotide sequence ID" value="NZ_PVTJ01000002.1"/>
</dbReference>
<keyword evidence="1" id="KW-1133">Transmembrane helix</keyword>
<dbReference type="AlphaFoldDB" id="A0A2T0US77"/>
<comment type="caution">
    <text evidence="2">The sequence shown here is derived from an EMBL/GenBank/DDBJ whole genome shotgun (WGS) entry which is preliminary data.</text>
</comment>
<keyword evidence="1" id="KW-0472">Membrane</keyword>
<protein>
    <submittedName>
        <fullName evidence="2">Uncharacterized protein</fullName>
    </submittedName>
</protein>
<gene>
    <name evidence="2" type="ORF">B0I28_102397</name>
</gene>
<keyword evidence="1" id="KW-0812">Transmembrane</keyword>
<sequence length="425" mass="47482">MYALEFAATVLFATVSLFLLQLLLFGFLGWIFCILIRALEERWAQLLGERGPLVATKYMFRAYRMRQTRGGRWFKTAMALIDGVFGIPFLFALSLAITAAGVYLILLVVQAYTDTSPLQGDLGVFTVLVCLYFAYLLSPLGFMRPFKWMYSDGKSWYVWAPKLPLPEAHTDAQSRFEAAKEVYRLHLFSRIGLLSAALTVLLLWSQFVLSPEPREENRHAFLIALLGTAAAAGCLWAFERLLRSRLRRWHALDQVSEFLASLPEKPAKRPVADASGKRRRVLQAVAFAAERQARHLRAGAGPGVEHPTALLLSLSVAHLREHLSGHDSMLVSVPPEVEETLSRMAIVLAGTADTAYLAETEQRLHRFQEDARPEDAPARVPRLSAGIDLTERATGLFVKVALVALLLWLLVSQQVAVKDLVQMLP</sequence>
<evidence type="ECO:0000256" key="1">
    <source>
        <dbReference type="SAM" id="Phobius"/>
    </source>
</evidence>
<keyword evidence="3" id="KW-1185">Reference proteome</keyword>
<name>A0A2T0US77_9ACTN</name>
<feature type="transmembrane region" description="Helical" evidence="1">
    <location>
        <begin position="219"/>
        <end position="238"/>
    </location>
</feature>
<dbReference type="Proteomes" id="UP000238176">
    <property type="component" value="Unassembled WGS sequence"/>
</dbReference>
<feature type="transmembrane region" description="Helical" evidence="1">
    <location>
        <begin position="79"/>
        <end position="112"/>
    </location>
</feature>
<organism evidence="2 3">
    <name type="scientific">Glycomyces artemisiae</name>
    <dbReference type="NCBI Taxonomy" id="1076443"/>
    <lineage>
        <taxon>Bacteria</taxon>
        <taxon>Bacillati</taxon>
        <taxon>Actinomycetota</taxon>
        <taxon>Actinomycetes</taxon>
        <taxon>Glycomycetales</taxon>
        <taxon>Glycomycetaceae</taxon>
        <taxon>Glycomyces</taxon>
    </lineage>
</organism>
<feature type="transmembrane region" description="Helical" evidence="1">
    <location>
        <begin position="396"/>
        <end position="416"/>
    </location>
</feature>
<dbReference type="EMBL" id="PVTJ01000002">
    <property type="protein sequence ID" value="PRY60785.1"/>
    <property type="molecule type" value="Genomic_DNA"/>
</dbReference>
<proteinExistence type="predicted"/>
<feature type="transmembrane region" description="Helical" evidence="1">
    <location>
        <begin position="124"/>
        <end position="142"/>
    </location>
</feature>
<feature type="transmembrane region" description="Helical" evidence="1">
    <location>
        <begin position="187"/>
        <end position="207"/>
    </location>
</feature>
<evidence type="ECO:0000313" key="2">
    <source>
        <dbReference type="EMBL" id="PRY60785.1"/>
    </source>
</evidence>
<reference evidence="2 3" key="1">
    <citation type="submission" date="2018-03" db="EMBL/GenBank/DDBJ databases">
        <title>Genomic Encyclopedia of Type Strains, Phase III (KMG-III): the genomes of soil and plant-associated and newly described type strains.</title>
        <authorList>
            <person name="Whitman W."/>
        </authorList>
    </citation>
    <scope>NUCLEOTIDE SEQUENCE [LARGE SCALE GENOMIC DNA]</scope>
    <source>
        <strain evidence="2 3">CGMCC 4.7067</strain>
    </source>
</reference>
<accession>A0A2T0US77</accession>